<dbReference type="Proteomes" id="UP000028999">
    <property type="component" value="Unassembled WGS sequence"/>
</dbReference>
<dbReference type="EMBL" id="LK032721">
    <property type="protein sequence ID" value="CDY47553.1"/>
    <property type="molecule type" value="Genomic_DNA"/>
</dbReference>
<organism evidence="1 2">
    <name type="scientific">Brassica napus</name>
    <name type="common">Rape</name>
    <dbReference type="NCBI Taxonomy" id="3708"/>
    <lineage>
        <taxon>Eukaryota</taxon>
        <taxon>Viridiplantae</taxon>
        <taxon>Streptophyta</taxon>
        <taxon>Embryophyta</taxon>
        <taxon>Tracheophyta</taxon>
        <taxon>Spermatophyta</taxon>
        <taxon>Magnoliopsida</taxon>
        <taxon>eudicotyledons</taxon>
        <taxon>Gunneridae</taxon>
        <taxon>Pentapetalae</taxon>
        <taxon>rosids</taxon>
        <taxon>malvids</taxon>
        <taxon>Brassicales</taxon>
        <taxon>Brassicaceae</taxon>
        <taxon>Brassiceae</taxon>
        <taxon>Brassica</taxon>
    </lineage>
</organism>
<name>A0A078IEJ7_BRANA</name>
<sequence>MASILFSVLLALSKPLLSV</sequence>
<accession>A0A078IEJ7</accession>
<evidence type="ECO:0000313" key="1">
    <source>
        <dbReference type="EMBL" id="CDY47553.1"/>
    </source>
</evidence>
<dbReference type="AlphaFoldDB" id="A0A078IEJ7"/>
<protein>
    <submittedName>
        <fullName evidence="1">BnaA08g07340D protein</fullName>
    </submittedName>
</protein>
<evidence type="ECO:0000313" key="2">
    <source>
        <dbReference type="Proteomes" id="UP000028999"/>
    </source>
</evidence>
<gene>
    <name evidence="1" type="primary">BnaA08g07340D</name>
    <name evidence="1" type="ORF">GSBRNA2T00087633001</name>
</gene>
<proteinExistence type="predicted"/>
<keyword evidence="2" id="KW-1185">Reference proteome</keyword>
<reference evidence="1 2" key="1">
    <citation type="journal article" date="2014" name="Science">
        <title>Plant genetics. Early allopolyploid evolution in the post-Neolithic Brassica napus oilseed genome.</title>
        <authorList>
            <person name="Chalhoub B."/>
            <person name="Denoeud F."/>
            <person name="Liu S."/>
            <person name="Parkin I.A."/>
            <person name="Tang H."/>
            <person name="Wang X."/>
            <person name="Chiquet J."/>
            <person name="Belcram H."/>
            <person name="Tong C."/>
            <person name="Samans B."/>
            <person name="Correa M."/>
            <person name="Da Silva C."/>
            <person name="Just J."/>
            <person name="Falentin C."/>
            <person name="Koh C.S."/>
            <person name="Le Clainche I."/>
            <person name="Bernard M."/>
            <person name="Bento P."/>
            <person name="Noel B."/>
            <person name="Labadie K."/>
            <person name="Alberti A."/>
            <person name="Charles M."/>
            <person name="Arnaud D."/>
            <person name="Guo H."/>
            <person name="Daviaud C."/>
            <person name="Alamery S."/>
            <person name="Jabbari K."/>
            <person name="Zhao M."/>
            <person name="Edger P.P."/>
            <person name="Chelaifa H."/>
            <person name="Tack D."/>
            <person name="Lassalle G."/>
            <person name="Mestiri I."/>
            <person name="Schnel N."/>
            <person name="Le Paslier M.C."/>
            <person name="Fan G."/>
            <person name="Renault V."/>
            <person name="Bayer P.E."/>
            <person name="Golicz A.A."/>
            <person name="Manoli S."/>
            <person name="Lee T.H."/>
            <person name="Thi V.H."/>
            <person name="Chalabi S."/>
            <person name="Hu Q."/>
            <person name="Fan C."/>
            <person name="Tollenaere R."/>
            <person name="Lu Y."/>
            <person name="Battail C."/>
            <person name="Shen J."/>
            <person name="Sidebottom C.H."/>
            <person name="Wang X."/>
            <person name="Canaguier A."/>
            <person name="Chauveau A."/>
            <person name="Berard A."/>
            <person name="Deniot G."/>
            <person name="Guan M."/>
            <person name="Liu Z."/>
            <person name="Sun F."/>
            <person name="Lim Y.P."/>
            <person name="Lyons E."/>
            <person name="Town C.D."/>
            <person name="Bancroft I."/>
            <person name="Wang X."/>
            <person name="Meng J."/>
            <person name="Ma J."/>
            <person name="Pires J.C."/>
            <person name="King G.J."/>
            <person name="Brunel D."/>
            <person name="Delourme R."/>
            <person name="Renard M."/>
            <person name="Aury J.M."/>
            <person name="Adams K.L."/>
            <person name="Batley J."/>
            <person name="Snowdon R.J."/>
            <person name="Tost J."/>
            <person name="Edwards D."/>
            <person name="Zhou Y."/>
            <person name="Hua W."/>
            <person name="Sharpe A.G."/>
            <person name="Paterson A.H."/>
            <person name="Guan C."/>
            <person name="Wincker P."/>
        </authorList>
    </citation>
    <scope>NUCLEOTIDE SEQUENCE [LARGE SCALE GENOMIC DNA]</scope>
    <source>
        <strain evidence="2">cv. Darmor-bzh</strain>
    </source>
</reference>
<dbReference type="PaxDb" id="3708-A0A078IEJ7"/>